<organism evidence="2 3">
    <name type="scientific">Phrynosoma platyrhinos</name>
    <name type="common">Desert horned lizard</name>
    <dbReference type="NCBI Taxonomy" id="52577"/>
    <lineage>
        <taxon>Eukaryota</taxon>
        <taxon>Metazoa</taxon>
        <taxon>Chordata</taxon>
        <taxon>Craniata</taxon>
        <taxon>Vertebrata</taxon>
        <taxon>Euteleostomi</taxon>
        <taxon>Lepidosauria</taxon>
        <taxon>Squamata</taxon>
        <taxon>Bifurcata</taxon>
        <taxon>Unidentata</taxon>
        <taxon>Episquamata</taxon>
        <taxon>Toxicofera</taxon>
        <taxon>Iguania</taxon>
        <taxon>Phrynosomatidae</taxon>
        <taxon>Phrynosomatinae</taxon>
        <taxon>Phrynosoma</taxon>
    </lineage>
</organism>
<dbReference type="InterPro" id="IPR015255">
    <property type="entry name" value="Vitellinogen_open_b-sht"/>
</dbReference>
<comment type="caution">
    <text evidence="2">The sequence shown here is derived from an EMBL/GenBank/DDBJ whole genome shotgun (WGS) entry which is preliminary data.</text>
</comment>
<dbReference type="InterPro" id="IPR015819">
    <property type="entry name" value="Lipid_transp_b-sht_shell"/>
</dbReference>
<evidence type="ECO:0000313" key="3">
    <source>
        <dbReference type="Proteomes" id="UP000826234"/>
    </source>
</evidence>
<feature type="domain" description="Vitellinogen open beta-sheet" evidence="1">
    <location>
        <begin position="2"/>
        <end position="99"/>
    </location>
</feature>
<keyword evidence="3" id="KW-1185">Reference proteome</keyword>
<evidence type="ECO:0000259" key="1">
    <source>
        <dbReference type="Pfam" id="PF09172"/>
    </source>
</evidence>
<dbReference type="PANTHER" id="PTHR37860:SF2">
    <property type="entry name" value="VITELLOGENIN DOMAIN-CONTAINING PROTEIN"/>
    <property type="match status" value="1"/>
</dbReference>
<dbReference type="EMBL" id="JAIPUX010000026">
    <property type="protein sequence ID" value="KAH0631883.1"/>
    <property type="molecule type" value="Genomic_DNA"/>
</dbReference>
<dbReference type="PANTHER" id="PTHR37860">
    <property type="entry name" value="AGAP008810-PA"/>
    <property type="match status" value="1"/>
</dbReference>
<sequence length="179" mass="20512">MSGLPVVFALNASAALNMTIKGNMDFKQRNNFFINGYIKPSAVLQISAHMVTIGALGKNGLNWSTALRTLTSLDGGIQVKRGKEFQVFLNTPEESMEIVYFSPQCKLELCYIMMLHYYRCCYLLPQKGSWIPNEADLHFYMGTPKSELKRNIVIDFHFNIPQKKFSIQFIQPKKKMQMN</sequence>
<gene>
    <name evidence="2" type="ORF">JD844_019777</name>
</gene>
<evidence type="ECO:0000313" key="2">
    <source>
        <dbReference type="EMBL" id="KAH0631883.1"/>
    </source>
</evidence>
<accession>A0ABQ7TT16</accession>
<dbReference type="Proteomes" id="UP000826234">
    <property type="component" value="Unassembled WGS sequence"/>
</dbReference>
<feature type="non-terminal residue" evidence="2">
    <location>
        <position position="179"/>
    </location>
</feature>
<proteinExistence type="predicted"/>
<name>A0ABQ7TT16_PHRPL</name>
<protein>
    <recommendedName>
        <fullName evidence="1">Vitellinogen open beta-sheet domain-containing protein</fullName>
    </recommendedName>
</protein>
<reference evidence="2 3" key="1">
    <citation type="journal article" date="2022" name="Gigascience">
        <title>A chromosome-level genome assembly and annotation of the desert horned lizard, Phrynosoma platyrhinos, provides insight into chromosomal rearrangements among reptiles.</title>
        <authorList>
            <person name="Koochekian N."/>
            <person name="Ascanio A."/>
            <person name="Farleigh K."/>
            <person name="Card D.C."/>
            <person name="Schield D.R."/>
            <person name="Castoe T.A."/>
            <person name="Jezkova T."/>
        </authorList>
    </citation>
    <scope>NUCLEOTIDE SEQUENCE [LARGE SCALE GENOMIC DNA]</scope>
    <source>
        <strain evidence="2">NK-2021</strain>
    </source>
</reference>
<dbReference type="SUPFAM" id="SSF56968">
    <property type="entry name" value="Lipovitellin-phosvitin complex, beta-sheet shell regions"/>
    <property type="match status" value="1"/>
</dbReference>
<dbReference type="Pfam" id="PF09172">
    <property type="entry name" value="Vit_open_b-sht"/>
    <property type="match status" value="1"/>
</dbReference>